<feature type="site" description="Important for catalytic activity and assists the phosphoryl transfer reaction to Asp8 by balancing charge and orienting the reacting groups" evidence="5">
    <location>
        <position position="114"/>
    </location>
</feature>
<dbReference type="Gene3D" id="1.10.150.240">
    <property type="entry name" value="Putative phosphatase, domain 2"/>
    <property type="match status" value="1"/>
</dbReference>
<dbReference type="InterPro" id="IPR036412">
    <property type="entry name" value="HAD-like_sf"/>
</dbReference>
<dbReference type="RefSeq" id="WP_027333417.1">
    <property type="nucleotide sequence ID" value="NZ_LR215024.1"/>
</dbReference>
<keyword evidence="4" id="KW-0479">Metal-binding</keyword>
<dbReference type="EC" id="5.4.2.6" evidence="6"/>
<dbReference type="GO" id="GO:0000287">
    <property type="term" value="F:magnesium ion binding"/>
    <property type="evidence" value="ECO:0007669"/>
    <property type="project" value="InterPro"/>
</dbReference>
<name>A0A449AWI7_9BACT</name>
<dbReference type="GO" id="GO:0008801">
    <property type="term" value="F:beta-phosphoglucomutase activity"/>
    <property type="evidence" value="ECO:0007669"/>
    <property type="project" value="UniProtKB-EC"/>
</dbReference>
<dbReference type="CDD" id="cd02598">
    <property type="entry name" value="HAD_BPGM"/>
    <property type="match status" value="1"/>
</dbReference>
<dbReference type="PANTHER" id="PTHR18901">
    <property type="entry name" value="2-DEOXYGLUCOSE-6-PHOSPHATE PHOSPHATASE 2"/>
    <property type="match status" value="1"/>
</dbReference>
<feature type="binding site" evidence="3">
    <location>
        <begin position="8"/>
        <end position="10"/>
    </location>
    <ligand>
        <name>substrate</name>
    </ligand>
</feature>
<dbReference type="SFLD" id="SFLDS00003">
    <property type="entry name" value="Haloacid_Dehalogenase"/>
    <property type="match status" value="1"/>
</dbReference>
<dbReference type="InterPro" id="IPR023198">
    <property type="entry name" value="PGP-like_dom2"/>
</dbReference>
<dbReference type="SFLD" id="SFLDG01135">
    <property type="entry name" value="C1.5.6:_HAD__Beta-PGM__Phospha"/>
    <property type="match status" value="1"/>
</dbReference>
<dbReference type="NCBIfam" id="TIGR02009">
    <property type="entry name" value="PGMB-YQAB-SF"/>
    <property type="match status" value="1"/>
</dbReference>
<proteinExistence type="inferred from homology"/>
<dbReference type="Gene3D" id="3.40.50.1000">
    <property type="entry name" value="HAD superfamily/HAD-like"/>
    <property type="match status" value="1"/>
</dbReference>
<evidence type="ECO:0000256" key="2">
    <source>
        <dbReference type="PIRSR" id="PIRSR610972-1"/>
    </source>
</evidence>
<keyword evidence="6" id="KW-0413">Isomerase</keyword>
<dbReference type="InterPro" id="IPR010976">
    <property type="entry name" value="B-phosphoglucomutase_hydrolase"/>
</dbReference>
<feature type="binding site" evidence="3">
    <location>
        <position position="145"/>
    </location>
    <ligand>
        <name>substrate</name>
    </ligand>
</feature>
<dbReference type="InterPro" id="IPR023214">
    <property type="entry name" value="HAD_sf"/>
</dbReference>
<feature type="binding site" evidence="3">
    <location>
        <begin position="114"/>
        <end position="118"/>
    </location>
    <ligand>
        <name>substrate</name>
    </ligand>
</feature>
<dbReference type="InterPro" id="IPR006439">
    <property type="entry name" value="HAD-SF_hydro_IA"/>
</dbReference>
<keyword evidence="7" id="KW-1185">Reference proteome</keyword>
<feature type="active site" description="Proton donor/acceptor" evidence="2">
    <location>
        <position position="10"/>
    </location>
</feature>
<dbReference type="GO" id="GO:0005975">
    <property type="term" value="P:carbohydrate metabolic process"/>
    <property type="evidence" value="ECO:0007669"/>
    <property type="project" value="InterPro"/>
</dbReference>
<protein>
    <submittedName>
        <fullName evidence="6">Beta-phosphoglucomutase (Beta-PGM) domain-containing protein</fullName>
        <ecNumber evidence="6">5.4.2.6</ecNumber>
    </submittedName>
</protein>
<evidence type="ECO:0000256" key="5">
    <source>
        <dbReference type="PIRSR" id="PIRSR610972-4"/>
    </source>
</evidence>
<reference evidence="6 7" key="1">
    <citation type="submission" date="2019-01" db="EMBL/GenBank/DDBJ databases">
        <authorList>
            <consortium name="Pathogen Informatics"/>
        </authorList>
    </citation>
    <scope>NUCLEOTIDE SEQUENCE [LARGE SCALE GENOMIC DNA]</scope>
    <source>
        <strain evidence="6 7">NCTC10194</strain>
    </source>
</reference>
<keyword evidence="4" id="KW-0460">Magnesium</keyword>
<dbReference type="KEGG" id="mgly:NCTC10194_00674"/>
<dbReference type="EMBL" id="LR215024">
    <property type="protein sequence ID" value="VEU71074.1"/>
    <property type="molecule type" value="Genomic_DNA"/>
</dbReference>
<evidence type="ECO:0000256" key="1">
    <source>
        <dbReference type="ARBA" id="ARBA00006171"/>
    </source>
</evidence>
<feature type="binding site" evidence="4">
    <location>
        <position position="10"/>
    </location>
    <ligand>
        <name>Mg(2+)</name>
        <dbReference type="ChEBI" id="CHEBI:18420"/>
    </ligand>
</feature>
<comment type="cofactor">
    <cofactor evidence="4">
        <name>Mg(2+)</name>
        <dbReference type="ChEBI" id="CHEBI:18420"/>
    </cofactor>
    <text evidence="4">Binds 2 magnesium ions per subunit.</text>
</comment>
<feature type="active site" description="Nucleophile" evidence="2">
    <location>
        <position position="8"/>
    </location>
</feature>
<feature type="binding site" evidence="3">
    <location>
        <position position="75"/>
    </location>
    <ligand>
        <name>substrate</name>
    </ligand>
</feature>
<accession>A0A449AWI7</accession>
<dbReference type="Proteomes" id="UP000290815">
    <property type="component" value="Chromosome"/>
</dbReference>
<dbReference type="AlphaFoldDB" id="A0A449AWI7"/>
<comment type="similarity">
    <text evidence="1">Belongs to the HAD-like hydrolase superfamily. CbbY/CbbZ/Gph/YieH family.</text>
</comment>
<sequence>MLKGFVFDLDGVITDTAILHYQSWKQMVAKLGIDYTEADNEKLRGLPRKDTLIAILKLYNYDYSELDLDHICEEKNELYKKLLTTEINENSILPGVKNFLDQAKSHGIKLAIASSSFNAPVILEKLKIKDYFDFIVNPGTVKHGKPAPDIFIAAAHGLGLDVSECIGFEDAIAGVKGIKDANMVAVAITNEDPSEFAIADLILKSTSELDYDKVAHLVK</sequence>
<dbReference type="NCBIfam" id="TIGR01509">
    <property type="entry name" value="HAD-SF-IA-v3"/>
    <property type="match status" value="1"/>
</dbReference>
<dbReference type="Pfam" id="PF00702">
    <property type="entry name" value="Hydrolase"/>
    <property type="match status" value="1"/>
</dbReference>
<feature type="binding site" evidence="3">
    <location>
        <begin position="43"/>
        <end position="48"/>
    </location>
    <ligand>
        <name>substrate</name>
    </ligand>
</feature>
<feature type="site" description="Important for catalytic activity and assists the phosphoryl transfer reaction to Asp8 by balancing charge and orienting the reacting groups" evidence="5">
    <location>
        <position position="145"/>
    </location>
</feature>
<dbReference type="NCBIfam" id="TIGR01990">
    <property type="entry name" value="bPGM"/>
    <property type="match status" value="1"/>
</dbReference>
<dbReference type="SUPFAM" id="SSF56784">
    <property type="entry name" value="HAD-like"/>
    <property type="match status" value="1"/>
</dbReference>
<evidence type="ECO:0000256" key="3">
    <source>
        <dbReference type="PIRSR" id="PIRSR610972-2"/>
    </source>
</evidence>
<gene>
    <name evidence="6" type="primary">beta-pgm</name>
    <name evidence="6" type="ORF">NCTC10194_00674</name>
</gene>
<evidence type="ECO:0000313" key="7">
    <source>
        <dbReference type="Proteomes" id="UP000290815"/>
    </source>
</evidence>
<evidence type="ECO:0000313" key="6">
    <source>
        <dbReference type="EMBL" id="VEU71074.1"/>
    </source>
</evidence>
<dbReference type="SFLD" id="SFLDG01129">
    <property type="entry name" value="C1.5:_HAD__Beta-PGM__Phosphata"/>
    <property type="match status" value="1"/>
</dbReference>
<dbReference type="InterPro" id="IPR010972">
    <property type="entry name" value="Beta-PGM"/>
</dbReference>
<feature type="binding site" evidence="4">
    <location>
        <position position="170"/>
    </location>
    <ligand>
        <name>Mg(2+)</name>
        <dbReference type="ChEBI" id="CHEBI:18420"/>
    </ligand>
</feature>
<organism evidence="6 7">
    <name type="scientific">Mycoplasmopsis glycophila</name>
    <dbReference type="NCBI Taxonomy" id="171285"/>
    <lineage>
        <taxon>Bacteria</taxon>
        <taxon>Bacillati</taxon>
        <taxon>Mycoplasmatota</taxon>
        <taxon>Mycoplasmoidales</taxon>
        <taxon>Metamycoplasmataceae</taxon>
        <taxon>Mycoplasmopsis</taxon>
    </lineage>
</organism>
<dbReference type="PANTHER" id="PTHR18901:SF38">
    <property type="entry name" value="PSEUDOURIDINE-5'-PHOSPHATASE"/>
    <property type="match status" value="1"/>
</dbReference>
<feature type="binding site" evidence="3">
    <location>
        <position position="24"/>
    </location>
    <ligand>
        <name>substrate</name>
    </ligand>
</feature>
<feature type="binding site" evidence="4">
    <location>
        <position position="169"/>
    </location>
    <ligand>
        <name>Mg(2+)</name>
        <dbReference type="ChEBI" id="CHEBI:18420"/>
    </ligand>
</feature>
<feature type="binding site" evidence="4">
    <location>
        <position position="8"/>
    </location>
    <ligand>
        <name>Mg(2+)</name>
        <dbReference type="ChEBI" id="CHEBI:18420"/>
    </ligand>
</feature>
<evidence type="ECO:0000256" key="4">
    <source>
        <dbReference type="PIRSR" id="PIRSR610972-3"/>
    </source>
</evidence>